<keyword evidence="7" id="KW-0274">FAD</keyword>
<evidence type="ECO:0000256" key="10">
    <source>
        <dbReference type="ARBA" id="ARBA00048540"/>
    </source>
</evidence>
<evidence type="ECO:0000256" key="3">
    <source>
        <dbReference type="ARBA" id="ARBA00016337"/>
    </source>
</evidence>
<proteinExistence type="predicted"/>
<keyword evidence="5 11" id="KW-0808">Transferase</keyword>
<evidence type="ECO:0000313" key="12">
    <source>
        <dbReference type="Proteomes" id="UP001422759"/>
    </source>
</evidence>
<accession>A0ABN2ZEB2</accession>
<keyword evidence="4" id="KW-0285">Flavoprotein</keyword>
<dbReference type="EMBL" id="BAAANT010000011">
    <property type="protein sequence ID" value="GAA2140917.1"/>
    <property type="molecule type" value="Genomic_DNA"/>
</dbReference>
<evidence type="ECO:0000256" key="8">
    <source>
        <dbReference type="ARBA" id="ARBA00022842"/>
    </source>
</evidence>
<evidence type="ECO:0000313" key="11">
    <source>
        <dbReference type="EMBL" id="GAA2140917.1"/>
    </source>
</evidence>
<protein>
    <recommendedName>
        <fullName evidence="3">FAD:protein FMN transferase</fullName>
        <ecNumber evidence="2">2.7.1.180</ecNumber>
    </recommendedName>
    <alternativeName>
        <fullName evidence="9">Flavin transferase</fullName>
    </alternativeName>
</protein>
<dbReference type="Gene3D" id="3.10.520.10">
    <property type="entry name" value="ApbE-like domains"/>
    <property type="match status" value="2"/>
</dbReference>
<evidence type="ECO:0000256" key="4">
    <source>
        <dbReference type="ARBA" id="ARBA00022630"/>
    </source>
</evidence>
<reference evidence="11 12" key="1">
    <citation type="journal article" date="2019" name="Int. J. Syst. Evol. Microbiol.">
        <title>The Global Catalogue of Microorganisms (GCM) 10K type strain sequencing project: providing services to taxonomists for standard genome sequencing and annotation.</title>
        <authorList>
            <consortium name="The Broad Institute Genomics Platform"/>
            <consortium name="The Broad Institute Genome Sequencing Center for Infectious Disease"/>
            <person name="Wu L."/>
            <person name="Ma J."/>
        </authorList>
    </citation>
    <scope>NUCLEOTIDE SEQUENCE [LARGE SCALE GENOMIC DNA]</scope>
    <source>
        <strain evidence="11 12">JCM 14560</strain>
    </source>
</reference>
<comment type="catalytic activity">
    <reaction evidence="10">
        <text>L-threonyl-[protein] + FAD = FMN-L-threonyl-[protein] + AMP + H(+)</text>
        <dbReference type="Rhea" id="RHEA:36847"/>
        <dbReference type="Rhea" id="RHEA-COMP:11060"/>
        <dbReference type="Rhea" id="RHEA-COMP:11061"/>
        <dbReference type="ChEBI" id="CHEBI:15378"/>
        <dbReference type="ChEBI" id="CHEBI:30013"/>
        <dbReference type="ChEBI" id="CHEBI:57692"/>
        <dbReference type="ChEBI" id="CHEBI:74257"/>
        <dbReference type="ChEBI" id="CHEBI:456215"/>
        <dbReference type="EC" id="2.7.1.180"/>
    </reaction>
</comment>
<comment type="caution">
    <text evidence="11">The sequence shown here is derived from an EMBL/GenBank/DDBJ whole genome shotgun (WGS) entry which is preliminary data.</text>
</comment>
<dbReference type="PANTHER" id="PTHR30040:SF2">
    <property type="entry name" value="FAD:PROTEIN FMN TRANSFERASE"/>
    <property type="match status" value="1"/>
</dbReference>
<name>A0ABN2ZEB2_9ACTN</name>
<dbReference type="EC" id="2.7.1.180" evidence="2"/>
<evidence type="ECO:0000256" key="9">
    <source>
        <dbReference type="ARBA" id="ARBA00031306"/>
    </source>
</evidence>
<keyword evidence="12" id="KW-1185">Reference proteome</keyword>
<evidence type="ECO:0000256" key="5">
    <source>
        <dbReference type="ARBA" id="ARBA00022679"/>
    </source>
</evidence>
<evidence type="ECO:0000256" key="6">
    <source>
        <dbReference type="ARBA" id="ARBA00022723"/>
    </source>
</evidence>
<evidence type="ECO:0000256" key="7">
    <source>
        <dbReference type="ARBA" id="ARBA00022827"/>
    </source>
</evidence>
<comment type="cofactor">
    <cofactor evidence="1">
        <name>Mg(2+)</name>
        <dbReference type="ChEBI" id="CHEBI:18420"/>
    </cofactor>
</comment>
<keyword evidence="8" id="KW-0460">Magnesium</keyword>
<gene>
    <name evidence="11" type="ORF">GCM10009760_24570</name>
</gene>
<dbReference type="InterPro" id="IPR003374">
    <property type="entry name" value="ApbE-like_sf"/>
</dbReference>
<dbReference type="GO" id="GO:0016740">
    <property type="term" value="F:transferase activity"/>
    <property type="evidence" value="ECO:0007669"/>
    <property type="project" value="UniProtKB-KW"/>
</dbReference>
<keyword evidence="6" id="KW-0479">Metal-binding</keyword>
<evidence type="ECO:0000256" key="1">
    <source>
        <dbReference type="ARBA" id="ARBA00001946"/>
    </source>
</evidence>
<dbReference type="SUPFAM" id="SSF143631">
    <property type="entry name" value="ApbE-like"/>
    <property type="match status" value="1"/>
</dbReference>
<dbReference type="PANTHER" id="PTHR30040">
    <property type="entry name" value="THIAMINE BIOSYNTHESIS LIPOPROTEIN APBE"/>
    <property type="match status" value="1"/>
</dbReference>
<dbReference type="Pfam" id="PF02424">
    <property type="entry name" value="ApbE"/>
    <property type="match status" value="2"/>
</dbReference>
<dbReference type="InterPro" id="IPR024932">
    <property type="entry name" value="ApbE"/>
</dbReference>
<evidence type="ECO:0000256" key="2">
    <source>
        <dbReference type="ARBA" id="ARBA00011955"/>
    </source>
</evidence>
<sequence>MTAPAPLRHAEHVMGTVFSFTVRDPTPEIGEALRRAVERLHRIDRVFSTYRPDSDISRLGRGELTPAECDPEVAEVLERCREVTAETDGWFSDRPGGVLDPSGWVKGWAVEEASRLLRAAGSDRHSVGGGGDIQTCGGPWRIGVAHPLHPGELIAVVAGHDLAVATSGTAERGPHILDPHTGRPATGLASLTLVGRRLARTDAWATAAFAMGPQRALAWAARHPQVEALAVLPDGSTRHTPGLRRHLATG</sequence>
<dbReference type="Proteomes" id="UP001422759">
    <property type="component" value="Unassembled WGS sequence"/>
</dbReference>
<organism evidence="11 12">
    <name type="scientific">Kitasatospora kazusensis</name>
    <dbReference type="NCBI Taxonomy" id="407974"/>
    <lineage>
        <taxon>Bacteria</taxon>
        <taxon>Bacillati</taxon>
        <taxon>Actinomycetota</taxon>
        <taxon>Actinomycetes</taxon>
        <taxon>Kitasatosporales</taxon>
        <taxon>Streptomycetaceae</taxon>
        <taxon>Kitasatospora</taxon>
    </lineage>
</organism>